<dbReference type="InterPro" id="IPR036249">
    <property type="entry name" value="Thioredoxin-like_sf"/>
</dbReference>
<evidence type="ECO:0000313" key="1">
    <source>
        <dbReference type="EMBL" id="CAA9351180.1"/>
    </source>
</evidence>
<accession>A0A6J4M5Z2</accession>
<sequence length="308" mass="33088">MTTLCAQSSREREEPLTATASRVDRWLLVEHRGAWGPESVPTRRMGRPVASALAAAANGAHARLVLVRRPARAPHAHGREVFAVDSRPGHERVLARHVADDAELVHLVPPYGTASAEGWEVLDGPLYLVCTHGRHDRCCALRGRPVAGALAGRHPERTWECTHIGGDRFAANVVVLPDGLYLGRVEADEVVRIADDLAAGVLPAGRVRGRSSLSLPAQAAQQFAREASGRWGRDDLQPVVQEPAGADTWRVVLSGREAPVPDVEVVVRYDRTGDGVRSLLTCGALEARPAPVFRQVALTALPPALGGR</sequence>
<dbReference type="AlphaFoldDB" id="A0A6J4M5Z2"/>
<dbReference type="CDD" id="cd03062">
    <property type="entry name" value="TRX_Fd_Sucrase"/>
    <property type="match status" value="1"/>
</dbReference>
<dbReference type="PANTHER" id="PTHR31902">
    <property type="entry name" value="ACTIN PATCHES DISTAL PROTEIN 1"/>
    <property type="match status" value="1"/>
</dbReference>
<protein>
    <submittedName>
        <fullName evidence="1">Sucraseferredoxin family protein</fullName>
    </submittedName>
</protein>
<gene>
    <name evidence="1" type="ORF">AVDCRST_MAG07-3188</name>
</gene>
<dbReference type="InterPro" id="IPR009737">
    <property type="entry name" value="Aim32/Apd1-like"/>
</dbReference>
<reference evidence="1" key="1">
    <citation type="submission" date="2020-02" db="EMBL/GenBank/DDBJ databases">
        <authorList>
            <person name="Meier V. D."/>
        </authorList>
    </citation>
    <scope>NUCLEOTIDE SEQUENCE</scope>
    <source>
        <strain evidence="1">AVDCRST_MAG07</strain>
    </source>
</reference>
<dbReference type="SUPFAM" id="SSF52833">
    <property type="entry name" value="Thioredoxin-like"/>
    <property type="match status" value="1"/>
</dbReference>
<dbReference type="Pfam" id="PF06999">
    <property type="entry name" value="Suc_Fer-like"/>
    <property type="match status" value="1"/>
</dbReference>
<name>A0A6J4M5Z2_9ACTN</name>
<dbReference type="EMBL" id="CADCUB010000144">
    <property type="protein sequence ID" value="CAA9351180.1"/>
    <property type="molecule type" value="Genomic_DNA"/>
</dbReference>
<organism evidence="1">
    <name type="scientific">uncultured Frankineae bacterium</name>
    <dbReference type="NCBI Taxonomy" id="437475"/>
    <lineage>
        <taxon>Bacteria</taxon>
        <taxon>Bacillati</taxon>
        <taxon>Actinomycetota</taxon>
        <taxon>Actinomycetes</taxon>
        <taxon>Frankiales</taxon>
        <taxon>environmental samples</taxon>
    </lineage>
</organism>
<proteinExistence type="predicted"/>
<dbReference type="PANTHER" id="PTHR31902:SF22">
    <property type="entry name" value="SLL1203 PROTEIN"/>
    <property type="match status" value="1"/>
</dbReference>